<proteinExistence type="predicted"/>
<feature type="transmembrane region" description="Helical" evidence="1">
    <location>
        <begin position="68"/>
        <end position="90"/>
    </location>
</feature>
<feature type="transmembrane region" description="Helical" evidence="1">
    <location>
        <begin position="35"/>
        <end position="56"/>
    </location>
</feature>
<evidence type="ECO:0000256" key="1">
    <source>
        <dbReference type="SAM" id="Phobius"/>
    </source>
</evidence>
<name>C0QR79_PERMH</name>
<sequence>MKGSVIKLLSGISVFLVSFPLIFFLTAFIQDITGISTGFSSIFTHILIFTVIYGFFQHIFKLNRKECIKYTVLSIITGYMVLLASCYYLFSNAPDYW</sequence>
<protein>
    <submittedName>
        <fullName evidence="2">Uncharacterized protein</fullName>
    </submittedName>
</protein>
<dbReference type="EMBL" id="CP001230">
    <property type="protein sequence ID" value="ACO04455.1"/>
    <property type="molecule type" value="Genomic_DNA"/>
</dbReference>
<organism evidence="2 3">
    <name type="scientific">Persephonella marina (strain DSM 14350 / EX-H1)</name>
    <dbReference type="NCBI Taxonomy" id="123214"/>
    <lineage>
        <taxon>Bacteria</taxon>
        <taxon>Pseudomonadati</taxon>
        <taxon>Aquificota</taxon>
        <taxon>Aquificia</taxon>
        <taxon>Aquificales</taxon>
        <taxon>Hydrogenothermaceae</taxon>
        <taxon>Persephonella</taxon>
    </lineage>
</organism>
<keyword evidence="1" id="KW-0472">Membrane</keyword>
<dbReference type="AlphaFoldDB" id="C0QR79"/>
<evidence type="ECO:0000313" key="2">
    <source>
        <dbReference type="EMBL" id="ACO04455.1"/>
    </source>
</evidence>
<dbReference type="PaxDb" id="123214-PERMA_1407"/>
<dbReference type="STRING" id="123214.PERMA_1407"/>
<keyword evidence="3" id="KW-1185">Reference proteome</keyword>
<reference evidence="2 3" key="1">
    <citation type="journal article" date="2009" name="J. Bacteriol.">
        <title>Complete and draft genome sequences of six members of the Aquificales.</title>
        <authorList>
            <person name="Reysenbach A.L."/>
            <person name="Hamamura N."/>
            <person name="Podar M."/>
            <person name="Griffiths E."/>
            <person name="Ferreira S."/>
            <person name="Hochstein R."/>
            <person name="Heidelberg J."/>
            <person name="Johnson J."/>
            <person name="Mead D."/>
            <person name="Pohorille A."/>
            <person name="Sarmiento M."/>
            <person name="Schweighofer K."/>
            <person name="Seshadri R."/>
            <person name="Voytek M.A."/>
        </authorList>
    </citation>
    <scope>NUCLEOTIDE SEQUENCE [LARGE SCALE GENOMIC DNA]</scope>
    <source>
        <strain evidence="3">DSM 14350 / EX-H1</strain>
    </source>
</reference>
<keyword evidence="1" id="KW-0812">Transmembrane</keyword>
<keyword evidence="1" id="KW-1133">Transmembrane helix</keyword>
<accession>C0QR79</accession>
<feature type="transmembrane region" description="Helical" evidence="1">
    <location>
        <begin position="12"/>
        <end position="29"/>
    </location>
</feature>
<dbReference type="Proteomes" id="UP000001366">
    <property type="component" value="Chromosome"/>
</dbReference>
<gene>
    <name evidence="2" type="ordered locus">PERMA_1407</name>
</gene>
<dbReference type="KEGG" id="pmx:PERMA_1407"/>
<dbReference type="HOGENOM" id="CLU_2344196_0_0_0"/>
<evidence type="ECO:0000313" key="3">
    <source>
        <dbReference type="Proteomes" id="UP000001366"/>
    </source>
</evidence>